<evidence type="ECO:0000259" key="1">
    <source>
        <dbReference type="PROSITE" id="PS50011"/>
    </source>
</evidence>
<dbReference type="PANTHER" id="PTHR44167">
    <property type="entry name" value="OVARIAN-SPECIFIC SERINE/THREONINE-PROTEIN KINASE LOK-RELATED"/>
    <property type="match status" value="1"/>
</dbReference>
<dbReference type="InterPro" id="IPR011009">
    <property type="entry name" value="Kinase-like_dom_sf"/>
</dbReference>
<dbReference type="GO" id="GO:0005524">
    <property type="term" value="F:ATP binding"/>
    <property type="evidence" value="ECO:0007669"/>
    <property type="project" value="InterPro"/>
</dbReference>
<gene>
    <name evidence="2" type="ORF">BKE30_11650</name>
</gene>
<dbReference type="Proteomes" id="UP000192132">
    <property type="component" value="Unassembled WGS sequence"/>
</dbReference>
<accession>A0A1S8CTN5</accession>
<comment type="caution">
    <text evidence="2">The sequence shown here is derived from an EMBL/GenBank/DDBJ whole genome shotgun (WGS) entry which is preliminary data.</text>
</comment>
<protein>
    <recommendedName>
        <fullName evidence="1">Protein kinase domain-containing protein</fullName>
    </recommendedName>
</protein>
<dbReference type="CDD" id="cd14014">
    <property type="entry name" value="STKc_PknB_like"/>
    <property type="match status" value="1"/>
</dbReference>
<proteinExistence type="predicted"/>
<dbReference type="SUPFAM" id="SSF56112">
    <property type="entry name" value="Protein kinase-like (PK-like)"/>
    <property type="match status" value="1"/>
</dbReference>
<dbReference type="RefSeq" id="WP_076878779.1">
    <property type="nucleotide sequence ID" value="NZ_MLCN01000030.1"/>
</dbReference>
<dbReference type="SMART" id="SM00220">
    <property type="entry name" value="S_TKc"/>
    <property type="match status" value="1"/>
</dbReference>
<dbReference type="AlphaFoldDB" id="A0A1S8CTN5"/>
<keyword evidence="3" id="KW-1185">Reference proteome</keyword>
<dbReference type="GO" id="GO:0004674">
    <property type="term" value="F:protein serine/threonine kinase activity"/>
    <property type="evidence" value="ECO:0007669"/>
    <property type="project" value="TreeGrafter"/>
</dbReference>
<dbReference type="OrthoDB" id="9801841at2"/>
<evidence type="ECO:0000313" key="2">
    <source>
        <dbReference type="EMBL" id="ONG38594.1"/>
    </source>
</evidence>
<dbReference type="Pfam" id="PF00069">
    <property type="entry name" value="Pkinase"/>
    <property type="match status" value="1"/>
</dbReference>
<dbReference type="InterPro" id="IPR000719">
    <property type="entry name" value="Prot_kinase_dom"/>
</dbReference>
<dbReference type="STRING" id="1907941.BKE30_11650"/>
<sequence>MQGTLGQYYLIRPLQTQLVYLNFARAQLYLAQAGQDETLLVVKLLSTIAGKIEQELFLNEIKVLQQLSAVDSCYWLHLRASGQAIFNVESSDLKSELMNYMVLPYIEQGNVKQALNNASYNLQQAGHLWLGMLEAVDALHHQGWLHLDIKPANFLLNSYCGSSASVCLIDFALAQPAVKLQVDIGGQAAPITKTKGTPRYMSPEQFLGQPLNTQTDFYSLGLILYELLTGKSVYHANNYQGWAMQHCQKPVPLLPQDLAEFQTLIDGLLAKNRSNRFMDSFEIRQIARQTFKI</sequence>
<reference evidence="2 3" key="1">
    <citation type="submission" date="2016-10" db="EMBL/GenBank/DDBJ databases">
        <title>Draft Genome sequence of Alkanindiges sp. strain H1.</title>
        <authorList>
            <person name="Subhash Y."/>
            <person name="Lee S."/>
        </authorList>
    </citation>
    <scope>NUCLEOTIDE SEQUENCE [LARGE SCALE GENOMIC DNA]</scope>
    <source>
        <strain evidence="2 3">H1</strain>
    </source>
</reference>
<dbReference type="EMBL" id="MLCN01000030">
    <property type="protein sequence ID" value="ONG38594.1"/>
    <property type="molecule type" value="Genomic_DNA"/>
</dbReference>
<dbReference type="PANTHER" id="PTHR44167:SF30">
    <property type="entry name" value="PHOSPHORYLASE KINASE"/>
    <property type="match status" value="1"/>
</dbReference>
<organism evidence="2 3">
    <name type="scientific">Alkanindiges hydrocarboniclasticus</name>
    <dbReference type="NCBI Taxonomy" id="1907941"/>
    <lineage>
        <taxon>Bacteria</taxon>
        <taxon>Pseudomonadati</taxon>
        <taxon>Pseudomonadota</taxon>
        <taxon>Gammaproteobacteria</taxon>
        <taxon>Moraxellales</taxon>
        <taxon>Moraxellaceae</taxon>
        <taxon>Alkanindiges</taxon>
    </lineage>
</organism>
<feature type="domain" description="Protein kinase" evidence="1">
    <location>
        <begin position="1"/>
        <end position="291"/>
    </location>
</feature>
<dbReference type="PROSITE" id="PS50011">
    <property type="entry name" value="PROTEIN_KINASE_DOM"/>
    <property type="match status" value="1"/>
</dbReference>
<dbReference type="Gene3D" id="1.10.510.10">
    <property type="entry name" value="Transferase(Phosphotransferase) domain 1"/>
    <property type="match status" value="1"/>
</dbReference>
<name>A0A1S8CTN5_9GAMM</name>
<evidence type="ECO:0000313" key="3">
    <source>
        <dbReference type="Proteomes" id="UP000192132"/>
    </source>
</evidence>